<keyword evidence="7" id="KW-0423">Lactose metabolism</keyword>
<evidence type="ECO:0000313" key="11">
    <source>
        <dbReference type="Proteomes" id="UP001185012"/>
    </source>
</evidence>
<comment type="function">
    <text evidence="8">Catalyzes the ATP-dependent phosphorylation of fructose-l-phosphate to fructose-l,6-bisphosphate.</text>
</comment>
<dbReference type="Proteomes" id="UP001185012">
    <property type="component" value="Unassembled WGS sequence"/>
</dbReference>
<dbReference type="NCBIfam" id="TIGR03828">
    <property type="entry name" value="pfkB"/>
    <property type="match status" value="1"/>
</dbReference>
<comment type="catalytic activity">
    <reaction evidence="7">
        <text>D-tagatofuranose 6-phosphate + ATP = D-tagatofuranose 1,6-bisphosphate + ADP + H(+)</text>
        <dbReference type="Rhea" id="RHEA:12420"/>
        <dbReference type="ChEBI" id="CHEBI:15378"/>
        <dbReference type="ChEBI" id="CHEBI:30616"/>
        <dbReference type="ChEBI" id="CHEBI:58694"/>
        <dbReference type="ChEBI" id="CHEBI:58695"/>
        <dbReference type="ChEBI" id="CHEBI:456216"/>
        <dbReference type="EC" id="2.7.1.144"/>
    </reaction>
</comment>
<dbReference type="PIRSF" id="PIRSF000535">
    <property type="entry name" value="1PFK/6PFK/LacC"/>
    <property type="match status" value="1"/>
</dbReference>
<comment type="similarity">
    <text evidence="7">Belongs to the carbohydrate kinase PfkB family. LacC subfamily.</text>
</comment>
<keyword evidence="3 7" id="KW-0547">Nucleotide-binding</keyword>
<dbReference type="PANTHER" id="PTHR46566">
    <property type="entry name" value="1-PHOSPHOFRUCTOKINASE-RELATED"/>
    <property type="match status" value="1"/>
</dbReference>
<sequence length="316" mass="34426">MSDAVHILTVTLNPALDKMITLPALTRGEVNRAQSVRVDPGGKGINVARALTLWGGDSLAAGWIGKQDRGTLISRLQDRGIPASFVEVEGETRTNLKIMESKAGRVTDLNEPGFTVGASEMDRLMEQYRSWLKMTSWVVLSGSLPPGSPSDWYYHLIREARSRDKPVVLDTSGEALQEGLKAVPTVVKPNRDELEGWLGKPIRGDDDLLEAACGWLRKGVEWVVVSLGADGAWFVTEEGIYRSRPPAVADAHPVGAGDAMVAGLVWGLSRSMSPEEIARWATAAGALAASKPGTQFGTFEEVNRWVKRVALQRWDR</sequence>
<name>A0ABU1IMC5_9BACL</name>
<dbReference type="InterPro" id="IPR002173">
    <property type="entry name" value="Carboh/pur_kinase_PfkB_CS"/>
</dbReference>
<dbReference type="GO" id="GO:0008662">
    <property type="term" value="F:1-phosphofructokinase activity"/>
    <property type="evidence" value="ECO:0007669"/>
    <property type="project" value="UniProtKB-EC"/>
</dbReference>
<reference evidence="10 11" key="1">
    <citation type="submission" date="2023-07" db="EMBL/GenBank/DDBJ databases">
        <title>Genomic Encyclopedia of Type Strains, Phase IV (KMG-IV): sequencing the most valuable type-strain genomes for metagenomic binning, comparative biology and taxonomic classification.</title>
        <authorList>
            <person name="Goeker M."/>
        </authorList>
    </citation>
    <scope>NUCLEOTIDE SEQUENCE [LARGE SCALE GENOMIC DNA]</scope>
    <source>
        <strain evidence="10 11">DSM 45903</strain>
    </source>
</reference>
<keyword evidence="4 8" id="KW-0418">Kinase</keyword>
<evidence type="ECO:0000256" key="1">
    <source>
        <dbReference type="ARBA" id="ARBA00005380"/>
    </source>
</evidence>
<dbReference type="InterPro" id="IPR011611">
    <property type="entry name" value="PfkB_dom"/>
</dbReference>
<dbReference type="RefSeq" id="WP_309865175.1">
    <property type="nucleotide sequence ID" value="NZ_JAVDQG010000004.1"/>
</dbReference>
<evidence type="ECO:0000259" key="9">
    <source>
        <dbReference type="Pfam" id="PF00294"/>
    </source>
</evidence>
<dbReference type="PROSITE" id="PS00583">
    <property type="entry name" value="PFKB_KINASES_1"/>
    <property type="match status" value="1"/>
</dbReference>
<dbReference type="InterPro" id="IPR029056">
    <property type="entry name" value="Ribokinase-like"/>
</dbReference>
<evidence type="ECO:0000256" key="5">
    <source>
        <dbReference type="ARBA" id="ARBA00022840"/>
    </source>
</evidence>
<dbReference type="Gene3D" id="3.40.1190.20">
    <property type="match status" value="1"/>
</dbReference>
<comment type="similarity">
    <text evidence="1">Belongs to the carbohydrate kinase pfkB family.</text>
</comment>
<evidence type="ECO:0000256" key="6">
    <source>
        <dbReference type="ARBA" id="ARBA00047745"/>
    </source>
</evidence>
<evidence type="ECO:0000313" key="10">
    <source>
        <dbReference type="EMBL" id="MDR6225931.1"/>
    </source>
</evidence>
<accession>A0ABU1IMC5</accession>
<evidence type="ECO:0000256" key="2">
    <source>
        <dbReference type="ARBA" id="ARBA00022679"/>
    </source>
</evidence>
<keyword evidence="11" id="KW-1185">Reference proteome</keyword>
<evidence type="ECO:0000256" key="4">
    <source>
        <dbReference type="ARBA" id="ARBA00022777"/>
    </source>
</evidence>
<dbReference type="NCBIfam" id="TIGR03168">
    <property type="entry name" value="1-PFK"/>
    <property type="match status" value="1"/>
</dbReference>
<dbReference type="SUPFAM" id="SSF53613">
    <property type="entry name" value="Ribokinase-like"/>
    <property type="match status" value="1"/>
</dbReference>
<dbReference type="InterPro" id="IPR017583">
    <property type="entry name" value="Tagatose/fructose_Pkinase"/>
</dbReference>
<dbReference type="EC" id="2.7.1.144" evidence="7"/>
<proteinExistence type="inferred from homology"/>
<organism evidence="10 11">
    <name type="scientific">Desmospora profundinema</name>
    <dbReference type="NCBI Taxonomy" id="1571184"/>
    <lineage>
        <taxon>Bacteria</taxon>
        <taxon>Bacillati</taxon>
        <taxon>Bacillota</taxon>
        <taxon>Bacilli</taxon>
        <taxon>Bacillales</taxon>
        <taxon>Thermoactinomycetaceae</taxon>
        <taxon>Desmospora</taxon>
    </lineage>
</organism>
<gene>
    <name evidence="10" type="ORF">JOE21_001937</name>
</gene>
<dbReference type="CDD" id="cd01164">
    <property type="entry name" value="FruK_PfkB_like"/>
    <property type="match status" value="1"/>
</dbReference>
<evidence type="ECO:0000256" key="8">
    <source>
        <dbReference type="RuleBase" id="RU369061"/>
    </source>
</evidence>
<keyword evidence="5 7" id="KW-0067">ATP-binding</keyword>
<dbReference type="PANTHER" id="PTHR46566:SF2">
    <property type="entry name" value="ATP-DEPENDENT 6-PHOSPHOFRUCTOKINASE ISOZYME 2"/>
    <property type="match status" value="1"/>
</dbReference>
<comment type="pathway">
    <text evidence="7">Carbohydrate metabolism; D-tagatose 6-phosphate degradation; D-glyceraldehyde 3-phosphate and glycerone phosphate from D-tagatose 6-phosphate: step 1/2.</text>
</comment>
<feature type="domain" description="Carbohydrate kinase PfkB" evidence="9">
    <location>
        <begin position="12"/>
        <end position="296"/>
    </location>
</feature>
<dbReference type="EMBL" id="JAVDQG010000004">
    <property type="protein sequence ID" value="MDR6225931.1"/>
    <property type="molecule type" value="Genomic_DNA"/>
</dbReference>
<dbReference type="InterPro" id="IPR022463">
    <property type="entry name" value="1-PFruKinase"/>
</dbReference>
<comment type="caution">
    <text evidence="10">The sequence shown here is derived from an EMBL/GenBank/DDBJ whole genome shotgun (WGS) entry which is preliminary data.</text>
</comment>
<protein>
    <recommendedName>
        <fullName evidence="7">Tagatose-6-phosphate kinase</fullName>
        <ecNumber evidence="7">2.7.1.144</ecNumber>
    </recommendedName>
</protein>
<dbReference type="Pfam" id="PF00294">
    <property type="entry name" value="PfkB"/>
    <property type="match status" value="1"/>
</dbReference>
<comment type="catalytic activity">
    <reaction evidence="6 8">
        <text>beta-D-fructose 1-phosphate + ATP = beta-D-fructose 1,6-bisphosphate + ADP + H(+)</text>
        <dbReference type="Rhea" id="RHEA:14213"/>
        <dbReference type="ChEBI" id="CHEBI:15378"/>
        <dbReference type="ChEBI" id="CHEBI:30616"/>
        <dbReference type="ChEBI" id="CHEBI:32966"/>
        <dbReference type="ChEBI" id="CHEBI:138881"/>
        <dbReference type="ChEBI" id="CHEBI:456216"/>
        <dbReference type="EC" id="2.7.1.56"/>
    </reaction>
</comment>
<keyword evidence="2 7" id="KW-0808">Transferase</keyword>
<evidence type="ECO:0000256" key="7">
    <source>
        <dbReference type="PIRNR" id="PIRNR000535"/>
    </source>
</evidence>
<evidence type="ECO:0000256" key="3">
    <source>
        <dbReference type="ARBA" id="ARBA00022741"/>
    </source>
</evidence>